<dbReference type="AlphaFoldDB" id="A0A074U4D7"/>
<dbReference type="PANTHER" id="PTHR30269">
    <property type="entry name" value="TRANSMEMBRANE PROTEIN YFCA"/>
    <property type="match status" value="1"/>
</dbReference>
<name>A0A074U4D7_9RHOB</name>
<dbReference type="EMBL" id="JHEH01000013">
    <property type="protein sequence ID" value="KEP69517.1"/>
    <property type="molecule type" value="Genomic_DNA"/>
</dbReference>
<comment type="subcellular location">
    <subcellularLocation>
        <location evidence="1 8">Cell membrane</location>
        <topology evidence="1 8">Multi-pass membrane protein</topology>
    </subcellularLocation>
</comment>
<dbReference type="eggNOG" id="COG0730">
    <property type="taxonomic scope" value="Bacteria"/>
</dbReference>
<dbReference type="InterPro" id="IPR002781">
    <property type="entry name" value="TM_pro_TauE-like"/>
</dbReference>
<proteinExistence type="inferred from homology"/>
<dbReference type="OrthoDB" id="7028171at2"/>
<sequence length="250" mass="26632">MLDTTLFLIAALIVGLAKGGLASAAAIAVPMLALFMNPVKAAATLLPVYIVTDWIGVWLYRRDFSLPNLKILVPSILLGIVIATVITPYTPESALLIFTGLIGLWYISRAWFGRGSSEARRTEVAPGIFWGALTGIASFITHSGAPPVQAYLLPQKLPKLQFAGTIAISFAIGNLAKLPAYAVIGQLSGLNWGLIVALSVSGIIGTVIGRWLTRLMDEALYVRVIQILLLILSILLLIRGGFEIGSPVLG</sequence>
<gene>
    <name evidence="9" type="ORF">DL1_03780</name>
</gene>
<dbReference type="STRING" id="1185766.SAMN05216224_10924"/>
<keyword evidence="10" id="KW-1185">Reference proteome</keyword>
<reference evidence="9 10" key="1">
    <citation type="submission" date="2014-03" db="EMBL/GenBank/DDBJ databases">
        <title>The draft genome sequence of Thioclava dalianensis DLFJ1-1.</title>
        <authorList>
            <person name="Lai Q."/>
            <person name="Shao Z."/>
        </authorList>
    </citation>
    <scope>NUCLEOTIDE SEQUENCE [LARGE SCALE GENOMIC DNA]</scope>
    <source>
        <strain evidence="9 10">DLFJ1-1</strain>
    </source>
</reference>
<feature type="transmembrane region" description="Helical" evidence="8">
    <location>
        <begin position="95"/>
        <end position="112"/>
    </location>
</feature>
<dbReference type="GO" id="GO:0005886">
    <property type="term" value="C:plasma membrane"/>
    <property type="evidence" value="ECO:0007669"/>
    <property type="project" value="UniProtKB-SubCell"/>
</dbReference>
<comment type="similarity">
    <text evidence="2 8">Belongs to the 4-toluene sulfonate uptake permease (TSUP) (TC 2.A.102) family.</text>
</comment>
<keyword evidence="3" id="KW-0813">Transport</keyword>
<dbReference type="InterPro" id="IPR052017">
    <property type="entry name" value="TSUP"/>
</dbReference>
<feature type="transmembrane region" description="Helical" evidence="8">
    <location>
        <begin position="40"/>
        <end position="59"/>
    </location>
</feature>
<evidence type="ECO:0000256" key="1">
    <source>
        <dbReference type="ARBA" id="ARBA00004651"/>
    </source>
</evidence>
<evidence type="ECO:0000256" key="4">
    <source>
        <dbReference type="ARBA" id="ARBA00022475"/>
    </source>
</evidence>
<evidence type="ECO:0000256" key="2">
    <source>
        <dbReference type="ARBA" id="ARBA00009142"/>
    </source>
</evidence>
<evidence type="ECO:0000256" key="8">
    <source>
        <dbReference type="RuleBase" id="RU363041"/>
    </source>
</evidence>
<feature type="transmembrane region" description="Helical" evidence="8">
    <location>
        <begin position="71"/>
        <end position="89"/>
    </location>
</feature>
<keyword evidence="4 8" id="KW-1003">Cell membrane</keyword>
<protein>
    <recommendedName>
        <fullName evidence="8">Probable membrane transporter protein</fullName>
    </recommendedName>
</protein>
<dbReference type="Proteomes" id="UP000027725">
    <property type="component" value="Unassembled WGS sequence"/>
</dbReference>
<evidence type="ECO:0000256" key="5">
    <source>
        <dbReference type="ARBA" id="ARBA00022692"/>
    </source>
</evidence>
<feature type="transmembrane region" description="Helical" evidence="8">
    <location>
        <begin position="124"/>
        <end position="142"/>
    </location>
</feature>
<keyword evidence="6 8" id="KW-1133">Transmembrane helix</keyword>
<dbReference type="RefSeq" id="WP_038066369.1">
    <property type="nucleotide sequence ID" value="NZ_FOVB01000009.1"/>
</dbReference>
<evidence type="ECO:0000256" key="6">
    <source>
        <dbReference type="ARBA" id="ARBA00022989"/>
    </source>
</evidence>
<organism evidence="9 10">
    <name type="scientific">Thioclava dalianensis</name>
    <dbReference type="NCBI Taxonomy" id="1185766"/>
    <lineage>
        <taxon>Bacteria</taxon>
        <taxon>Pseudomonadati</taxon>
        <taxon>Pseudomonadota</taxon>
        <taxon>Alphaproteobacteria</taxon>
        <taxon>Rhodobacterales</taxon>
        <taxon>Paracoccaceae</taxon>
        <taxon>Thioclava</taxon>
    </lineage>
</organism>
<feature type="transmembrane region" description="Helical" evidence="8">
    <location>
        <begin position="191"/>
        <end position="213"/>
    </location>
</feature>
<evidence type="ECO:0000256" key="3">
    <source>
        <dbReference type="ARBA" id="ARBA00022448"/>
    </source>
</evidence>
<dbReference type="Pfam" id="PF01925">
    <property type="entry name" value="TauE"/>
    <property type="match status" value="1"/>
</dbReference>
<feature type="transmembrane region" description="Helical" evidence="8">
    <location>
        <begin position="162"/>
        <end position="184"/>
    </location>
</feature>
<evidence type="ECO:0000313" key="9">
    <source>
        <dbReference type="EMBL" id="KEP69517.1"/>
    </source>
</evidence>
<evidence type="ECO:0000256" key="7">
    <source>
        <dbReference type="ARBA" id="ARBA00023136"/>
    </source>
</evidence>
<keyword evidence="7 8" id="KW-0472">Membrane</keyword>
<keyword evidence="5 8" id="KW-0812">Transmembrane</keyword>
<dbReference type="PANTHER" id="PTHR30269:SF37">
    <property type="entry name" value="MEMBRANE TRANSPORTER PROTEIN"/>
    <property type="match status" value="1"/>
</dbReference>
<accession>A0A074U4D7</accession>
<evidence type="ECO:0000313" key="10">
    <source>
        <dbReference type="Proteomes" id="UP000027725"/>
    </source>
</evidence>
<comment type="caution">
    <text evidence="9">The sequence shown here is derived from an EMBL/GenBank/DDBJ whole genome shotgun (WGS) entry which is preliminary data.</text>
</comment>
<feature type="transmembrane region" description="Helical" evidence="8">
    <location>
        <begin position="219"/>
        <end position="238"/>
    </location>
</feature>